<evidence type="ECO:0000256" key="1">
    <source>
        <dbReference type="ARBA" id="ARBA00004651"/>
    </source>
</evidence>
<keyword evidence="6 7" id="KW-0472">Membrane</keyword>
<dbReference type="Pfam" id="PF00528">
    <property type="entry name" value="BPD_transp_1"/>
    <property type="match status" value="1"/>
</dbReference>
<name>A0A0W1ATW6_9BACL</name>
<feature type="transmembrane region" description="Helical" evidence="7">
    <location>
        <begin position="21"/>
        <end position="40"/>
    </location>
</feature>
<dbReference type="CDD" id="cd06261">
    <property type="entry name" value="TM_PBP2"/>
    <property type="match status" value="1"/>
</dbReference>
<dbReference type="Gene3D" id="1.10.3720.10">
    <property type="entry name" value="MetI-like"/>
    <property type="match status" value="1"/>
</dbReference>
<accession>A0A0W1ATW6</accession>
<feature type="transmembrane region" description="Helical" evidence="7">
    <location>
        <begin position="163"/>
        <end position="184"/>
    </location>
</feature>
<dbReference type="InterPro" id="IPR051393">
    <property type="entry name" value="ABC_transporter_permease"/>
</dbReference>
<feature type="transmembrane region" description="Helical" evidence="7">
    <location>
        <begin position="205"/>
        <end position="227"/>
    </location>
</feature>
<keyword evidence="3" id="KW-1003">Cell membrane</keyword>
<sequence>MKTNTFIHKTLYPRRMVFPAFILYTILFMIPTVMGIYYAFTNWNIYSDAIHFNGLDNFKVLFIDQSFKYVRPITNTVVFAFFTSVLEAVIGLSLAIMLNRKIFSRNTLRSVFFMPQAISTIVIGIIFTTILHPTGLLNNFLDLIGLDFLQQNWLTNTATAMPSVIAVEVWRYFGLNMVIFLAGLQGIDQSYYEAARIDGANSWNLFVKITIPFIMPAVTINTVLNIVHGFRAFDIVYALTNGGPGNATEVIATMVYREYSAGNYGLSNAMNLILLIMTTVISVLVNRATSKREVTL</sequence>
<dbReference type="InterPro" id="IPR000515">
    <property type="entry name" value="MetI-like"/>
</dbReference>
<evidence type="ECO:0000313" key="9">
    <source>
        <dbReference type="EMBL" id="KTD84691.1"/>
    </source>
</evidence>
<evidence type="ECO:0000256" key="5">
    <source>
        <dbReference type="ARBA" id="ARBA00022989"/>
    </source>
</evidence>
<keyword evidence="5 7" id="KW-1133">Transmembrane helix</keyword>
<evidence type="ECO:0000256" key="2">
    <source>
        <dbReference type="ARBA" id="ARBA00022448"/>
    </source>
</evidence>
<evidence type="ECO:0000256" key="3">
    <source>
        <dbReference type="ARBA" id="ARBA00022475"/>
    </source>
</evidence>
<evidence type="ECO:0000313" key="10">
    <source>
        <dbReference type="Proteomes" id="UP000054709"/>
    </source>
</evidence>
<evidence type="ECO:0000256" key="7">
    <source>
        <dbReference type="RuleBase" id="RU363032"/>
    </source>
</evidence>
<dbReference type="GO" id="GO:0005886">
    <property type="term" value="C:plasma membrane"/>
    <property type="evidence" value="ECO:0007669"/>
    <property type="project" value="UniProtKB-SubCell"/>
</dbReference>
<evidence type="ECO:0000256" key="4">
    <source>
        <dbReference type="ARBA" id="ARBA00022692"/>
    </source>
</evidence>
<dbReference type="RefSeq" id="WP_060625398.1">
    <property type="nucleotide sequence ID" value="NZ_LCZJ02000033.1"/>
</dbReference>
<evidence type="ECO:0000256" key="6">
    <source>
        <dbReference type="ARBA" id="ARBA00023136"/>
    </source>
</evidence>
<keyword evidence="2 7" id="KW-0813">Transport</keyword>
<feature type="domain" description="ABC transmembrane type-1" evidence="8">
    <location>
        <begin position="73"/>
        <end position="285"/>
    </location>
</feature>
<feature type="transmembrane region" description="Helical" evidence="7">
    <location>
        <begin position="110"/>
        <end position="131"/>
    </location>
</feature>
<feature type="transmembrane region" description="Helical" evidence="7">
    <location>
        <begin position="77"/>
        <end position="98"/>
    </location>
</feature>
<dbReference type="InterPro" id="IPR035906">
    <property type="entry name" value="MetI-like_sf"/>
</dbReference>
<dbReference type="PANTHER" id="PTHR30193:SF37">
    <property type="entry name" value="INNER MEMBRANE ABC TRANSPORTER PERMEASE PROTEIN YCJO"/>
    <property type="match status" value="1"/>
</dbReference>
<dbReference type="PROSITE" id="PS50928">
    <property type="entry name" value="ABC_TM1"/>
    <property type="match status" value="1"/>
</dbReference>
<comment type="similarity">
    <text evidence="7">Belongs to the binding-protein-dependent transport system permease family.</text>
</comment>
<dbReference type="AlphaFoldDB" id="A0A0W1ATW6"/>
<dbReference type="EMBL" id="LCZJ02000033">
    <property type="protein sequence ID" value="KTD84691.1"/>
    <property type="molecule type" value="Genomic_DNA"/>
</dbReference>
<gene>
    <name evidence="9" type="ORF">UQ64_23885</name>
</gene>
<dbReference type="SUPFAM" id="SSF161098">
    <property type="entry name" value="MetI-like"/>
    <property type="match status" value="1"/>
</dbReference>
<dbReference type="OrthoDB" id="5174895at2"/>
<comment type="caution">
    <text evidence="9">The sequence shown here is derived from an EMBL/GenBank/DDBJ whole genome shotgun (WGS) entry which is preliminary data.</text>
</comment>
<dbReference type="PANTHER" id="PTHR30193">
    <property type="entry name" value="ABC TRANSPORTER PERMEASE PROTEIN"/>
    <property type="match status" value="1"/>
</dbReference>
<reference evidence="9 10" key="1">
    <citation type="journal article" date="2015" name="Int. Biodeterior. Biodegradation">
        <title>Physiological and genetic screening methods for the isolation of methyl tert-butyl ether-degrading bacteria for bioremediation purposes.</title>
        <authorList>
            <person name="Guisado I.M."/>
            <person name="Purswani J."/>
            <person name="Gonzalez Lopez J."/>
            <person name="Pozo C."/>
        </authorList>
    </citation>
    <scope>NUCLEOTIDE SEQUENCE [LARGE SCALE GENOMIC DNA]</scope>
    <source>
        <strain evidence="9 10">SH7</strain>
    </source>
</reference>
<feature type="transmembrane region" description="Helical" evidence="7">
    <location>
        <begin position="264"/>
        <end position="285"/>
    </location>
</feature>
<evidence type="ECO:0000259" key="8">
    <source>
        <dbReference type="PROSITE" id="PS50928"/>
    </source>
</evidence>
<proteinExistence type="inferred from homology"/>
<comment type="subcellular location">
    <subcellularLocation>
        <location evidence="1 7">Cell membrane</location>
        <topology evidence="1 7">Multi-pass membrane protein</topology>
    </subcellularLocation>
</comment>
<keyword evidence="10" id="KW-1185">Reference proteome</keyword>
<protein>
    <recommendedName>
        <fullName evidence="8">ABC transmembrane type-1 domain-containing protein</fullName>
    </recommendedName>
</protein>
<organism evidence="9 10">
    <name type="scientific">Paenibacillus etheri</name>
    <dbReference type="NCBI Taxonomy" id="1306852"/>
    <lineage>
        <taxon>Bacteria</taxon>
        <taxon>Bacillati</taxon>
        <taxon>Bacillota</taxon>
        <taxon>Bacilli</taxon>
        <taxon>Bacillales</taxon>
        <taxon>Paenibacillaceae</taxon>
        <taxon>Paenibacillus</taxon>
    </lineage>
</organism>
<dbReference type="GO" id="GO:0055085">
    <property type="term" value="P:transmembrane transport"/>
    <property type="evidence" value="ECO:0007669"/>
    <property type="project" value="InterPro"/>
</dbReference>
<dbReference type="Proteomes" id="UP000054709">
    <property type="component" value="Unassembled WGS sequence"/>
</dbReference>
<keyword evidence="4 7" id="KW-0812">Transmembrane</keyword>